<proteinExistence type="predicted"/>
<name>A0AAN8RXV0_9PEZI</name>
<gene>
    <name evidence="2" type="ORF">TWF506_007222</name>
</gene>
<organism evidence="2 3">
    <name type="scientific">Arthrobotrys conoides</name>
    <dbReference type="NCBI Taxonomy" id="74498"/>
    <lineage>
        <taxon>Eukaryota</taxon>
        <taxon>Fungi</taxon>
        <taxon>Dikarya</taxon>
        <taxon>Ascomycota</taxon>
        <taxon>Pezizomycotina</taxon>
        <taxon>Orbiliomycetes</taxon>
        <taxon>Orbiliales</taxon>
        <taxon>Orbiliaceae</taxon>
        <taxon>Arthrobotrys</taxon>
    </lineage>
</organism>
<dbReference type="Proteomes" id="UP001307849">
    <property type="component" value="Unassembled WGS sequence"/>
</dbReference>
<sequence length="148" mass="16824">MRLPALFVEFLESSARIRQATPNVSRKLRTRTSKSLIPEASEQPSFPQTPIKNTSSKKGRKQGTLDEHNSDITFLVTRSSRLLFLFLTENFLCRCCFLHNTHALKPLLSPASQLSARLLLPHSFFSGFTSSFQISHGDVEYRTPQQKE</sequence>
<accession>A0AAN8RXV0</accession>
<evidence type="ECO:0000256" key="1">
    <source>
        <dbReference type="SAM" id="MobiDB-lite"/>
    </source>
</evidence>
<dbReference type="AlphaFoldDB" id="A0AAN8RXV0"/>
<comment type="caution">
    <text evidence="2">The sequence shown here is derived from an EMBL/GenBank/DDBJ whole genome shotgun (WGS) entry which is preliminary data.</text>
</comment>
<protein>
    <submittedName>
        <fullName evidence="2">Uncharacterized protein</fullName>
    </submittedName>
</protein>
<reference evidence="2 3" key="1">
    <citation type="submission" date="2019-10" db="EMBL/GenBank/DDBJ databases">
        <authorList>
            <person name="Palmer J.M."/>
        </authorList>
    </citation>
    <scope>NUCLEOTIDE SEQUENCE [LARGE SCALE GENOMIC DNA]</scope>
    <source>
        <strain evidence="2 3">TWF506</strain>
    </source>
</reference>
<feature type="compositionally biased region" description="Polar residues" evidence="1">
    <location>
        <begin position="42"/>
        <end position="54"/>
    </location>
</feature>
<keyword evidence="3" id="KW-1185">Reference proteome</keyword>
<feature type="region of interest" description="Disordered" evidence="1">
    <location>
        <begin position="21"/>
        <end position="65"/>
    </location>
</feature>
<evidence type="ECO:0000313" key="3">
    <source>
        <dbReference type="Proteomes" id="UP001307849"/>
    </source>
</evidence>
<evidence type="ECO:0000313" key="2">
    <source>
        <dbReference type="EMBL" id="KAK6514860.1"/>
    </source>
</evidence>
<dbReference type="EMBL" id="JAVHJM010000004">
    <property type="protein sequence ID" value="KAK6514860.1"/>
    <property type="molecule type" value="Genomic_DNA"/>
</dbReference>